<reference evidence="2" key="1">
    <citation type="journal article" date="2014" name="Front. Microbiol.">
        <title>High frequency of phylogenetically diverse reductive dehalogenase-homologous genes in deep subseafloor sedimentary metagenomes.</title>
        <authorList>
            <person name="Kawai M."/>
            <person name="Futagami T."/>
            <person name="Toyoda A."/>
            <person name="Takaki Y."/>
            <person name="Nishi S."/>
            <person name="Hori S."/>
            <person name="Arai W."/>
            <person name="Tsubouchi T."/>
            <person name="Morono Y."/>
            <person name="Uchiyama I."/>
            <person name="Ito T."/>
            <person name="Fujiyama A."/>
            <person name="Inagaki F."/>
            <person name="Takami H."/>
        </authorList>
    </citation>
    <scope>NUCLEOTIDE SEQUENCE</scope>
    <source>
        <strain evidence="2">Expedition CK06-06</strain>
    </source>
</reference>
<evidence type="ECO:0000256" key="1">
    <source>
        <dbReference type="SAM" id="Phobius"/>
    </source>
</evidence>
<organism evidence="2">
    <name type="scientific">marine sediment metagenome</name>
    <dbReference type="NCBI Taxonomy" id="412755"/>
    <lineage>
        <taxon>unclassified sequences</taxon>
        <taxon>metagenomes</taxon>
        <taxon>ecological metagenomes</taxon>
    </lineage>
</organism>
<accession>X0RU97</accession>
<dbReference type="EMBL" id="BARS01002763">
    <property type="protein sequence ID" value="GAF72414.1"/>
    <property type="molecule type" value="Genomic_DNA"/>
</dbReference>
<comment type="caution">
    <text evidence="2">The sequence shown here is derived from an EMBL/GenBank/DDBJ whole genome shotgun (WGS) entry which is preliminary data.</text>
</comment>
<keyword evidence="1" id="KW-1133">Transmembrane helix</keyword>
<feature type="transmembrane region" description="Helical" evidence="1">
    <location>
        <begin position="264"/>
        <end position="287"/>
    </location>
</feature>
<proteinExistence type="predicted"/>
<feature type="non-terminal residue" evidence="2">
    <location>
        <position position="1"/>
    </location>
</feature>
<gene>
    <name evidence="2" type="ORF">S01H1_05296</name>
</gene>
<dbReference type="AlphaFoldDB" id="X0RU97"/>
<evidence type="ECO:0000313" key="2">
    <source>
        <dbReference type="EMBL" id="GAF72414.1"/>
    </source>
</evidence>
<protein>
    <submittedName>
        <fullName evidence="2">Uncharacterized protein</fullName>
    </submittedName>
</protein>
<name>X0RU97_9ZZZZ</name>
<keyword evidence="1" id="KW-0472">Membrane</keyword>
<keyword evidence="1" id="KW-0812">Transmembrane</keyword>
<sequence>PDSPAQAASDRPRRVYQTELVVMQGQSNSVAEKYFLHTLQPPEHFAPGDEAVFRGYFYARYLGKILELRETPDRKGDEVAVARVIAPLIVGADLRHATAETRTDPQPLLSLKGVDNIVDRDIVVSGRALESALTQLTADSRADRKGEQTTYFDMINRPRKFRGCPVRIKGEILSVEEYDAGTVKFRRMMVRVDYGGLFRRVFAVFLGPDAPEVHAGASVRMDGVFVELLKARGSTQQEQIMPVIVAADCTAAESAEDSSTSTGFWLLIAALFAITAIAGALFIFGLLRSRRR</sequence>